<dbReference type="Proteomes" id="UP001590950">
    <property type="component" value="Unassembled WGS sequence"/>
</dbReference>
<comment type="caution">
    <text evidence="1">The sequence shown here is derived from an EMBL/GenBank/DDBJ whole genome shotgun (WGS) entry which is preliminary data.</text>
</comment>
<name>A0ABR4AFY5_9LECA</name>
<protein>
    <submittedName>
        <fullName evidence="1">Uncharacterized protein</fullName>
    </submittedName>
</protein>
<sequence>MKSYKTTRTMSAVRQIWRSLLREDKSVDKWRSILTDPSSAILLRQQDKNVNQLQSMLQELSISGRETFASTITLLTTKICVAENEDEFSYICTVLEVFVLYSITTSDFAWMCASRATYIGRQTEIMSEITFSPSRVPSPQDTGSSEGCLRLTALREKISRREHCRSEIIKTIVELANAMPLDLPFVTYDHESPSHRLNAVNFVKNLNPTGYYWIATAYCLAIEHSTYDPPPAYVDGSGQQAIRAV</sequence>
<gene>
    <name evidence="1" type="ORF">N7G274_003131</name>
</gene>
<dbReference type="EMBL" id="JBEFKJ010000009">
    <property type="protein sequence ID" value="KAL2044426.1"/>
    <property type="molecule type" value="Genomic_DNA"/>
</dbReference>
<reference evidence="1 2" key="1">
    <citation type="submission" date="2024-09" db="EMBL/GenBank/DDBJ databases">
        <title>Rethinking Asexuality: The Enigmatic Case of Functional Sexual Genes in Lepraria (Stereocaulaceae).</title>
        <authorList>
            <person name="Doellman M."/>
            <person name="Sun Y."/>
            <person name="Barcenas-Pena A."/>
            <person name="Lumbsch H.T."/>
            <person name="Grewe F."/>
        </authorList>
    </citation>
    <scope>NUCLEOTIDE SEQUENCE [LARGE SCALE GENOMIC DNA]</scope>
    <source>
        <strain evidence="1 2">Mercado 3170</strain>
    </source>
</reference>
<proteinExistence type="predicted"/>
<organism evidence="1 2">
    <name type="scientific">Stereocaulon virgatum</name>
    <dbReference type="NCBI Taxonomy" id="373712"/>
    <lineage>
        <taxon>Eukaryota</taxon>
        <taxon>Fungi</taxon>
        <taxon>Dikarya</taxon>
        <taxon>Ascomycota</taxon>
        <taxon>Pezizomycotina</taxon>
        <taxon>Lecanoromycetes</taxon>
        <taxon>OSLEUM clade</taxon>
        <taxon>Lecanoromycetidae</taxon>
        <taxon>Lecanorales</taxon>
        <taxon>Lecanorineae</taxon>
        <taxon>Stereocaulaceae</taxon>
        <taxon>Stereocaulon</taxon>
    </lineage>
</organism>
<evidence type="ECO:0000313" key="1">
    <source>
        <dbReference type="EMBL" id="KAL2044426.1"/>
    </source>
</evidence>
<evidence type="ECO:0000313" key="2">
    <source>
        <dbReference type="Proteomes" id="UP001590950"/>
    </source>
</evidence>
<keyword evidence="2" id="KW-1185">Reference proteome</keyword>
<accession>A0ABR4AFY5</accession>